<name>A0AAV4AA60_9GAST</name>
<dbReference type="PANTHER" id="PTHR24027:SF422">
    <property type="entry name" value="CADHERIN DOMAIN-CONTAINING PROTEIN"/>
    <property type="match status" value="1"/>
</dbReference>
<evidence type="ECO:0000313" key="15">
    <source>
        <dbReference type="EMBL" id="GFO04280.1"/>
    </source>
</evidence>
<evidence type="ECO:0000256" key="12">
    <source>
        <dbReference type="PROSITE-ProRule" id="PRU00043"/>
    </source>
</evidence>
<dbReference type="EMBL" id="BLXT01003738">
    <property type="protein sequence ID" value="GFO04280.1"/>
    <property type="molecule type" value="Genomic_DNA"/>
</dbReference>
<dbReference type="GO" id="GO:0045296">
    <property type="term" value="F:cadherin binding"/>
    <property type="evidence" value="ECO:0007669"/>
    <property type="project" value="TreeGrafter"/>
</dbReference>
<evidence type="ECO:0000259" key="14">
    <source>
        <dbReference type="PROSITE" id="PS50268"/>
    </source>
</evidence>
<keyword evidence="11" id="KW-0325">Glycoprotein</keyword>
<feature type="domain" description="Cadherin" evidence="14">
    <location>
        <begin position="995"/>
        <end position="1116"/>
    </location>
</feature>
<feature type="domain" description="Cadherin" evidence="14">
    <location>
        <begin position="662"/>
        <end position="767"/>
    </location>
</feature>
<dbReference type="GO" id="GO:0005912">
    <property type="term" value="C:adherens junction"/>
    <property type="evidence" value="ECO:0007669"/>
    <property type="project" value="TreeGrafter"/>
</dbReference>
<dbReference type="PRINTS" id="PR00205">
    <property type="entry name" value="CADHERIN"/>
</dbReference>
<comment type="subcellular location">
    <subcellularLocation>
        <location evidence="1">Cell membrane</location>
        <topology evidence="1">Single-pass type I membrane protein</topology>
    </subcellularLocation>
</comment>
<evidence type="ECO:0000256" key="11">
    <source>
        <dbReference type="ARBA" id="ARBA00023180"/>
    </source>
</evidence>
<evidence type="ECO:0000256" key="2">
    <source>
        <dbReference type="ARBA" id="ARBA00022475"/>
    </source>
</evidence>
<feature type="domain" description="Cadherin" evidence="14">
    <location>
        <begin position="768"/>
        <end position="889"/>
    </location>
</feature>
<feature type="domain" description="Cadherin" evidence="14">
    <location>
        <begin position="1353"/>
        <end position="1480"/>
    </location>
</feature>
<feature type="domain" description="Cadherin" evidence="14">
    <location>
        <begin position="889"/>
        <end position="994"/>
    </location>
</feature>
<keyword evidence="10" id="KW-0472">Membrane</keyword>
<dbReference type="SUPFAM" id="SSF49313">
    <property type="entry name" value="Cadherin-like"/>
    <property type="match status" value="12"/>
</dbReference>
<evidence type="ECO:0000256" key="9">
    <source>
        <dbReference type="ARBA" id="ARBA00022989"/>
    </source>
</evidence>
<evidence type="ECO:0000256" key="3">
    <source>
        <dbReference type="ARBA" id="ARBA00022692"/>
    </source>
</evidence>
<proteinExistence type="predicted"/>
<evidence type="ECO:0000256" key="6">
    <source>
        <dbReference type="ARBA" id="ARBA00022737"/>
    </source>
</evidence>
<evidence type="ECO:0000256" key="7">
    <source>
        <dbReference type="ARBA" id="ARBA00022837"/>
    </source>
</evidence>
<dbReference type="InterPro" id="IPR020894">
    <property type="entry name" value="Cadherin_CS"/>
</dbReference>
<feature type="domain" description="Cadherin" evidence="14">
    <location>
        <begin position="35"/>
        <end position="139"/>
    </location>
</feature>
<dbReference type="SMART" id="SM00112">
    <property type="entry name" value="CA"/>
    <property type="match status" value="12"/>
</dbReference>
<feature type="domain" description="Cadherin" evidence="14">
    <location>
        <begin position="443"/>
        <end position="547"/>
    </location>
</feature>
<evidence type="ECO:0000313" key="16">
    <source>
        <dbReference type="Proteomes" id="UP000735302"/>
    </source>
</evidence>
<dbReference type="GO" id="GO:0016342">
    <property type="term" value="C:catenin complex"/>
    <property type="evidence" value="ECO:0007669"/>
    <property type="project" value="TreeGrafter"/>
</dbReference>
<evidence type="ECO:0000256" key="5">
    <source>
        <dbReference type="ARBA" id="ARBA00022729"/>
    </source>
</evidence>
<keyword evidence="4" id="KW-0479">Metal-binding</keyword>
<keyword evidence="6" id="KW-0677">Repeat</keyword>
<evidence type="ECO:0000256" key="13">
    <source>
        <dbReference type="SAM" id="SignalP"/>
    </source>
</evidence>
<protein>
    <submittedName>
        <fullName evidence="15">Cadherin-23</fullName>
    </submittedName>
</protein>
<keyword evidence="5 13" id="KW-0732">Signal</keyword>
<evidence type="ECO:0000256" key="8">
    <source>
        <dbReference type="ARBA" id="ARBA00022889"/>
    </source>
</evidence>
<dbReference type="GO" id="GO:0008013">
    <property type="term" value="F:beta-catenin binding"/>
    <property type="evidence" value="ECO:0007669"/>
    <property type="project" value="TreeGrafter"/>
</dbReference>
<comment type="caution">
    <text evidence="15">The sequence shown here is derived from an EMBL/GenBank/DDBJ whole genome shotgun (WGS) entry which is preliminary data.</text>
</comment>
<dbReference type="Gene3D" id="2.60.40.60">
    <property type="entry name" value="Cadherins"/>
    <property type="match status" value="13"/>
</dbReference>
<feature type="signal peptide" evidence="13">
    <location>
        <begin position="1"/>
        <end position="21"/>
    </location>
</feature>
<accession>A0AAV4AA60</accession>
<feature type="domain" description="Cadherin" evidence="14">
    <location>
        <begin position="143"/>
        <end position="274"/>
    </location>
</feature>
<reference evidence="15 16" key="1">
    <citation type="journal article" date="2021" name="Elife">
        <title>Chloroplast acquisition without the gene transfer in kleptoplastic sea slugs, Plakobranchus ocellatus.</title>
        <authorList>
            <person name="Maeda T."/>
            <person name="Takahashi S."/>
            <person name="Yoshida T."/>
            <person name="Shimamura S."/>
            <person name="Takaki Y."/>
            <person name="Nagai Y."/>
            <person name="Toyoda A."/>
            <person name="Suzuki Y."/>
            <person name="Arimoto A."/>
            <person name="Ishii H."/>
            <person name="Satoh N."/>
            <person name="Nishiyama T."/>
            <person name="Hasebe M."/>
            <person name="Maruyama T."/>
            <person name="Minagawa J."/>
            <person name="Obokata J."/>
            <person name="Shigenobu S."/>
        </authorList>
    </citation>
    <scope>NUCLEOTIDE SEQUENCE [LARGE SCALE GENOMIC DNA]</scope>
</reference>
<evidence type="ECO:0000256" key="4">
    <source>
        <dbReference type="ARBA" id="ARBA00022723"/>
    </source>
</evidence>
<dbReference type="Pfam" id="PF00028">
    <property type="entry name" value="Cadherin"/>
    <property type="match status" value="7"/>
</dbReference>
<keyword evidence="2" id="KW-1003">Cell membrane</keyword>
<keyword evidence="3" id="KW-0812">Transmembrane</keyword>
<dbReference type="PROSITE" id="PS50268">
    <property type="entry name" value="CADHERIN_2"/>
    <property type="match status" value="13"/>
</dbReference>
<dbReference type="InterPro" id="IPR039808">
    <property type="entry name" value="Cadherin"/>
</dbReference>
<dbReference type="GO" id="GO:0044331">
    <property type="term" value="P:cell-cell adhesion mediated by cadherin"/>
    <property type="evidence" value="ECO:0007669"/>
    <property type="project" value="TreeGrafter"/>
</dbReference>
<dbReference type="Proteomes" id="UP000735302">
    <property type="component" value="Unassembled WGS sequence"/>
</dbReference>
<dbReference type="GO" id="GO:0016339">
    <property type="term" value="P:calcium-dependent cell-cell adhesion via plasma membrane cell adhesion molecules"/>
    <property type="evidence" value="ECO:0007669"/>
    <property type="project" value="TreeGrafter"/>
</dbReference>
<keyword evidence="9" id="KW-1133">Transmembrane helix</keyword>
<dbReference type="GO" id="GO:0000902">
    <property type="term" value="P:cell morphogenesis"/>
    <property type="evidence" value="ECO:0007669"/>
    <property type="project" value="TreeGrafter"/>
</dbReference>
<organism evidence="15 16">
    <name type="scientific">Plakobranchus ocellatus</name>
    <dbReference type="NCBI Taxonomy" id="259542"/>
    <lineage>
        <taxon>Eukaryota</taxon>
        <taxon>Metazoa</taxon>
        <taxon>Spiralia</taxon>
        <taxon>Lophotrochozoa</taxon>
        <taxon>Mollusca</taxon>
        <taxon>Gastropoda</taxon>
        <taxon>Heterobranchia</taxon>
        <taxon>Euthyneura</taxon>
        <taxon>Panpulmonata</taxon>
        <taxon>Sacoglossa</taxon>
        <taxon>Placobranchoidea</taxon>
        <taxon>Plakobranchidae</taxon>
        <taxon>Plakobranchus</taxon>
    </lineage>
</organism>
<dbReference type="GO" id="GO:0005509">
    <property type="term" value="F:calcium ion binding"/>
    <property type="evidence" value="ECO:0007669"/>
    <property type="project" value="UniProtKB-UniRule"/>
</dbReference>
<dbReference type="FunFam" id="2.60.40.60:FF:000020">
    <property type="entry name" value="Dachsous cadherin-related 1b"/>
    <property type="match status" value="1"/>
</dbReference>
<keyword evidence="7 12" id="KW-0106">Calcium</keyword>
<dbReference type="CDD" id="cd11304">
    <property type="entry name" value="Cadherin_repeat"/>
    <property type="match status" value="13"/>
</dbReference>
<keyword evidence="16" id="KW-1185">Reference proteome</keyword>
<feature type="domain" description="Cadherin" evidence="14">
    <location>
        <begin position="1251"/>
        <end position="1341"/>
    </location>
</feature>
<sequence>MGWEALPLVLFTAVLLALSKGQIDNNAPPSWDESTIDPFVAGFSESTKVGTSIGQLRCIDPEDDPIRYALTSGTAVRVLSNGTVSLAVPLDFEKTDTIAYDLTFTCVDISRQTGRALHAPVETRTVISPNDANDNAPRFSVSSLDGYSFFISEASTVGTALTPTVLIRDIDRGENAILDKLYIVCNSPNATERINLTASSRATCEKFDISFQQTGEGRYSAPLRIISPLDYESRRTYSSNLIAIDGDVGVSPKLTTTVNIQINVQDAQDRNPIFTNVGASASVNEKATIVTELDKVTREETTATATATYSVFITDSNDNPPIFSESIYNVSVTEVQSNAPVQISGFRIDCNDPDEPTNARYTVRVIDQSFPTYSITPSLEFTGSASMFLQVEDSRFLDYDNPLYRNQRVVLEARETGTNELLSSTATILISLRDINDNPPIFGQSSYTVQISESQSQFPYNFLNISATDRDSGNNGRVRYRLEGGTENLFEVDEDTGRVFLLSAVNYESTPQYVFLAFAYDSAETSRQTQVQVTVDILNANDERPRFLLPFYQTSVNESSLQFFNPVNITAVDAEDGTTAITYRIVSGQSPNNAFVINRQTGVLTLQAFLNYEETPVDSDGKYTGVFELVVEASDNGQPPQTNTVPVIITVIDINDHSPIMNPTQYTVRLSELALPGTFVTQISATDADSGDFGTIFFRIGQGLSDNFFVNASTGLITVGRNRIFDYDVQNNYELQVIASDGGAPQRSATATVFIEILDGNNQSPEFAELLYYVYVDEKEPLNTVIQTIIAVDKDSTALLQYSIIESSIQASDPDGKRLSAVSAYDYKNAFGVNNQGQIFVKNQLRREAANEFTFTLAAVDINTDEGNPSGTTQVTVLITGEANTNITFDDATTVYMNENALVGYSAITVTARDPNNNAVQAYEMIKFPGSSDNFEVRPVGRIVLIRPVDYENDPQIDHLHRIAVRAYSNDRSQSATVTATISIVDVNDNSPQFQKTVYEAEVPETFMYPMEVATIFATDEDSRSYGPLEFRISGGLDSDDFIIFSEAPHGGSRTSRRATVLVSPGTTLDFNRRSEYNLDISVTDNVNTDFSSARLTTSAKLIIKVIDENNNSPIFVESFRTLAVPETAQVGQSIATLIAIDKDVGRNGDITYALEAVNEPDSVAGLELFSITPITGTVRVQGDLLGKGGKVYPVRVRARDQGDRPNSGYMQININVQNTEDDDGNPKWIRPSDGFVVEAPEEEPGYVLKDSDGKTQFFSVTPRTGTGIQYSLSTVGDDVKNFIINATTGEITITKSLDREKQERYSLLVYAEDTSNPDIIRTGRKIIVQLTDKDDNQPTFTNPKNYRQCEAIDRPLRLLVRENTPVDSLVYVLSACDPDKAEFSRIYYELDSRNDYCRRGNVDSILSLNSTTGGLTTNANVDYEQRNDYIMCVRALSLSPISAGRKKRSFDTDQVDMQLDNVAYINVVIVDENDNGPRFPESELVAVVQTRPPTGPVITLAATDPDGATNNVILYRVTSSVFIFQSGAEQASADVFTLRGASGALYPALPSYQSFSGGRFVLTVQAIDAGNPAFTDTVQVTIYVHDEGQAVKLILSDRPSDAVSYSSNMISELDAVDRRYSFTFLQLSEHRTQDGIEADKTDVCFLAVDEQDKTILNIRQVISVLDEQGYRDVLSQTQYNDVDRG</sequence>
<dbReference type="GO" id="GO:0016477">
    <property type="term" value="P:cell migration"/>
    <property type="evidence" value="ECO:0007669"/>
    <property type="project" value="TreeGrafter"/>
</dbReference>
<dbReference type="PANTHER" id="PTHR24027">
    <property type="entry name" value="CADHERIN-23"/>
    <property type="match status" value="1"/>
</dbReference>
<evidence type="ECO:0000256" key="10">
    <source>
        <dbReference type="ARBA" id="ARBA00023136"/>
    </source>
</evidence>
<dbReference type="InterPro" id="IPR002126">
    <property type="entry name" value="Cadherin-like_dom"/>
</dbReference>
<gene>
    <name evidence="15" type="ORF">PoB_003078500</name>
</gene>
<dbReference type="InterPro" id="IPR015919">
    <property type="entry name" value="Cadherin-like_sf"/>
</dbReference>
<feature type="chain" id="PRO_5043966046" evidence="13">
    <location>
        <begin position="22"/>
        <end position="1686"/>
    </location>
</feature>
<evidence type="ECO:0000256" key="1">
    <source>
        <dbReference type="ARBA" id="ARBA00004251"/>
    </source>
</evidence>
<dbReference type="GO" id="GO:0007156">
    <property type="term" value="P:homophilic cell adhesion via plasma membrane adhesion molecules"/>
    <property type="evidence" value="ECO:0007669"/>
    <property type="project" value="InterPro"/>
</dbReference>
<feature type="domain" description="Cadherin" evidence="14">
    <location>
        <begin position="324"/>
        <end position="442"/>
    </location>
</feature>
<keyword evidence="8" id="KW-0130">Cell adhesion</keyword>
<dbReference type="FunFam" id="2.60.40.60:FF:000123">
    <property type="entry name" value="Protocadherin beta 4"/>
    <property type="match status" value="1"/>
</dbReference>
<feature type="non-terminal residue" evidence="15">
    <location>
        <position position="1686"/>
    </location>
</feature>
<dbReference type="PROSITE" id="PS00232">
    <property type="entry name" value="CADHERIN_1"/>
    <property type="match status" value="4"/>
</dbReference>
<feature type="domain" description="Cadherin" evidence="14">
    <location>
        <begin position="548"/>
        <end position="661"/>
    </location>
</feature>
<feature type="domain" description="Cadherin" evidence="14">
    <location>
        <begin position="1117"/>
        <end position="1229"/>
    </location>
</feature>
<dbReference type="GO" id="GO:0034332">
    <property type="term" value="P:adherens junction organization"/>
    <property type="evidence" value="ECO:0007669"/>
    <property type="project" value="TreeGrafter"/>
</dbReference>
<feature type="domain" description="Cadherin" evidence="14">
    <location>
        <begin position="1480"/>
        <end position="1602"/>
    </location>
</feature>
<dbReference type="GO" id="GO:0007043">
    <property type="term" value="P:cell-cell junction assembly"/>
    <property type="evidence" value="ECO:0007669"/>
    <property type="project" value="TreeGrafter"/>
</dbReference>